<evidence type="ECO:0000313" key="2">
    <source>
        <dbReference type="EMBL" id="SPL71297.1"/>
    </source>
</evidence>
<dbReference type="GO" id="GO:0005829">
    <property type="term" value="C:cytosol"/>
    <property type="evidence" value="ECO:0007669"/>
    <property type="project" value="TreeGrafter"/>
</dbReference>
<keyword evidence="3" id="KW-1185">Reference proteome</keyword>
<dbReference type="GO" id="GO:0019239">
    <property type="term" value="F:deaminase activity"/>
    <property type="evidence" value="ECO:0007669"/>
    <property type="project" value="TreeGrafter"/>
</dbReference>
<sequence>MNLPIEVTEQQKIRPFRLINPNTLYNPKPFAYSHVAEVKHFLRVLHISGQGGENKQGQLSLDFAEQVHQAFLNIQHVLKEVEVSLHDIAVLRILIVDHTPKKHHFLITKMQELWNQHDFPACTLIPVPCLAIPGMQVEIEATAYCF</sequence>
<dbReference type="OrthoDB" id="573013at2"/>
<reference evidence="3" key="1">
    <citation type="submission" date="2018-03" db="EMBL/GenBank/DDBJ databases">
        <authorList>
            <person name="Blom J."/>
        </authorList>
    </citation>
    <scope>NUCLEOTIDE SEQUENCE [LARGE SCALE GENOMIC DNA]</scope>
    <source>
        <strain evidence="3">KPC-SM-21</strain>
    </source>
</reference>
<dbReference type="PANTHER" id="PTHR11803:SF58">
    <property type="entry name" value="PROTEIN HMF1-RELATED"/>
    <property type="match status" value="1"/>
</dbReference>
<dbReference type="Proteomes" id="UP000245974">
    <property type="component" value="Unassembled WGS sequence"/>
</dbReference>
<proteinExistence type="inferred from homology"/>
<organism evidence="2 3">
    <name type="scientific">Acinetobacter stercoris</name>
    <dbReference type="NCBI Taxonomy" id="2126983"/>
    <lineage>
        <taxon>Bacteria</taxon>
        <taxon>Pseudomonadati</taxon>
        <taxon>Pseudomonadota</taxon>
        <taxon>Gammaproteobacteria</taxon>
        <taxon>Moraxellales</taxon>
        <taxon>Moraxellaceae</taxon>
        <taxon>Acinetobacter</taxon>
    </lineage>
</organism>
<dbReference type="PANTHER" id="PTHR11803">
    <property type="entry name" value="2-IMINOBUTANOATE/2-IMINOPROPANOATE DEAMINASE RIDA"/>
    <property type="match status" value="1"/>
</dbReference>
<gene>
    <name evidence="2" type="ORF">KPC_2475</name>
</gene>
<dbReference type="AlphaFoldDB" id="A0A2U3N0U2"/>
<comment type="similarity">
    <text evidence="1">Belongs to the RutC family.</text>
</comment>
<evidence type="ECO:0000313" key="3">
    <source>
        <dbReference type="Proteomes" id="UP000245974"/>
    </source>
</evidence>
<dbReference type="RefSeq" id="WP_121974723.1">
    <property type="nucleotide sequence ID" value="NZ_OOGT01000124.1"/>
</dbReference>
<dbReference type="InterPro" id="IPR006175">
    <property type="entry name" value="YjgF/YER057c/UK114"/>
</dbReference>
<dbReference type="EMBL" id="OOGT01000124">
    <property type="protein sequence ID" value="SPL71297.1"/>
    <property type="molecule type" value="Genomic_DNA"/>
</dbReference>
<dbReference type="InterPro" id="IPR035959">
    <property type="entry name" value="RutC-like_sf"/>
</dbReference>
<evidence type="ECO:0000256" key="1">
    <source>
        <dbReference type="ARBA" id="ARBA00010552"/>
    </source>
</evidence>
<protein>
    <submittedName>
        <fullName evidence="2">Endoribonuclease L-PSP</fullName>
    </submittedName>
</protein>
<dbReference type="InParanoid" id="A0A2U3N0U2"/>
<dbReference type="SUPFAM" id="SSF55298">
    <property type="entry name" value="YjgF-like"/>
    <property type="match status" value="1"/>
</dbReference>
<dbReference type="Pfam" id="PF01042">
    <property type="entry name" value="Ribonuc_L-PSP"/>
    <property type="match status" value="1"/>
</dbReference>
<accession>A0A2U3N0U2</accession>
<dbReference type="Gene3D" id="3.30.1330.40">
    <property type="entry name" value="RutC-like"/>
    <property type="match status" value="1"/>
</dbReference>
<name>A0A2U3N0U2_9GAMM</name>